<dbReference type="OrthoDB" id="2507198at2759"/>
<dbReference type="Proteomes" id="UP000886653">
    <property type="component" value="Unassembled WGS sequence"/>
</dbReference>
<accession>A0A9P6NLJ5</accession>
<proteinExistence type="predicted"/>
<feature type="transmembrane region" description="Helical" evidence="1">
    <location>
        <begin position="169"/>
        <end position="190"/>
    </location>
</feature>
<keyword evidence="1" id="KW-1133">Transmembrane helix</keyword>
<sequence>MRSRFETLIYQSSPLLTFQPLLSFLTGIIILQFIKFWFIRKKEKNKFEYLKVLATFGFILHILQSVGEIWFFYISLKSDEPTSGYVYYLFEATRTSFTLLIALIVQAHFSRIAYALLKQSRKWINLACFLALLNLGGGLGTITLFVIGISDSHHHTEKKPINLGKTLTAFYLSWLTATLIFNLTLSYVIISRLRHQNHIGLQKSLREITFRLMTLTMETFSLASITELLSICFVTLGSFFGTSYKDHHQSIEFFQIV</sequence>
<reference evidence="2" key="1">
    <citation type="submission" date="2013-11" db="EMBL/GenBank/DDBJ databases">
        <title>Genome sequence of the fusiform rust pathogen reveals effectors for host alternation and coevolution with pine.</title>
        <authorList>
            <consortium name="DOE Joint Genome Institute"/>
            <person name="Smith K."/>
            <person name="Pendleton A."/>
            <person name="Kubisiak T."/>
            <person name="Anderson C."/>
            <person name="Salamov A."/>
            <person name="Aerts A."/>
            <person name="Riley R."/>
            <person name="Clum A."/>
            <person name="Lindquist E."/>
            <person name="Ence D."/>
            <person name="Campbell M."/>
            <person name="Kronenberg Z."/>
            <person name="Feau N."/>
            <person name="Dhillon B."/>
            <person name="Hamelin R."/>
            <person name="Burleigh J."/>
            <person name="Smith J."/>
            <person name="Yandell M."/>
            <person name="Nelson C."/>
            <person name="Grigoriev I."/>
            <person name="Davis J."/>
        </authorList>
    </citation>
    <scope>NUCLEOTIDE SEQUENCE</scope>
    <source>
        <strain evidence="2">G11</strain>
    </source>
</reference>
<dbReference type="EMBL" id="MU167239">
    <property type="protein sequence ID" value="KAG0148243.1"/>
    <property type="molecule type" value="Genomic_DNA"/>
</dbReference>
<evidence type="ECO:0000256" key="1">
    <source>
        <dbReference type="SAM" id="Phobius"/>
    </source>
</evidence>
<evidence type="ECO:0000313" key="3">
    <source>
        <dbReference type="Proteomes" id="UP000886653"/>
    </source>
</evidence>
<keyword evidence="1" id="KW-0472">Membrane</keyword>
<dbReference type="AlphaFoldDB" id="A0A9P6NLJ5"/>
<gene>
    <name evidence="2" type="ORF">CROQUDRAFT_721830</name>
</gene>
<feature type="transmembrane region" description="Helical" evidence="1">
    <location>
        <begin position="210"/>
        <end position="236"/>
    </location>
</feature>
<feature type="transmembrane region" description="Helical" evidence="1">
    <location>
        <begin position="126"/>
        <end position="149"/>
    </location>
</feature>
<comment type="caution">
    <text evidence="2">The sequence shown here is derived from an EMBL/GenBank/DDBJ whole genome shotgun (WGS) entry which is preliminary data.</text>
</comment>
<evidence type="ECO:0000313" key="2">
    <source>
        <dbReference type="EMBL" id="KAG0148243.1"/>
    </source>
</evidence>
<keyword evidence="1" id="KW-0812">Transmembrane</keyword>
<feature type="transmembrane region" description="Helical" evidence="1">
    <location>
        <begin position="85"/>
        <end position="105"/>
    </location>
</feature>
<organism evidence="2 3">
    <name type="scientific">Cronartium quercuum f. sp. fusiforme G11</name>
    <dbReference type="NCBI Taxonomy" id="708437"/>
    <lineage>
        <taxon>Eukaryota</taxon>
        <taxon>Fungi</taxon>
        <taxon>Dikarya</taxon>
        <taxon>Basidiomycota</taxon>
        <taxon>Pucciniomycotina</taxon>
        <taxon>Pucciniomycetes</taxon>
        <taxon>Pucciniales</taxon>
        <taxon>Coleosporiaceae</taxon>
        <taxon>Cronartium</taxon>
    </lineage>
</organism>
<keyword evidence="3" id="KW-1185">Reference proteome</keyword>
<protein>
    <submittedName>
        <fullName evidence="2">Uncharacterized protein</fullName>
    </submittedName>
</protein>
<name>A0A9P6NLJ5_9BASI</name>
<feature type="transmembrane region" description="Helical" evidence="1">
    <location>
        <begin position="50"/>
        <end position="73"/>
    </location>
</feature>
<feature type="transmembrane region" description="Helical" evidence="1">
    <location>
        <begin position="20"/>
        <end position="38"/>
    </location>
</feature>